<dbReference type="InterPro" id="IPR011009">
    <property type="entry name" value="Kinase-like_dom_sf"/>
</dbReference>
<evidence type="ECO:0000313" key="1">
    <source>
        <dbReference type="EMBL" id="MBP2245825.1"/>
    </source>
</evidence>
<organism evidence="1 2">
    <name type="scientific">Paenibacillus xylanexedens</name>
    <dbReference type="NCBI Taxonomy" id="528191"/>
    <lineage>
        <taxon>Bacteria</taxon>
        <taxon>Bacillati</taxon>
        <taxon>Bacillota</taxon>
        <taxon>Bacilli</taxon>
        <taxon>Bacillales</taxon>
        <taxon>Paenibacillaceae</taxon>
        <taxon>Paenibacillus</taxon>
    </lineage>
</organism>
<sequence>MHQIKGIPDDISFAGASKKHNLGVRFKNKFYLERLAQNWDANIHDFGVTVVREKVVETGIVLNKLKQISHPNLLKIIDMCLCTVVIEYVDGIHLSTKKGEWILGPFSNTIDYVDLCNEEDLFSVIRKLGQVLLVLHENGICHTDPTDHNVMISNLSGEPILIDLIGAMPYTKELELLDNVVFLNHLVIPLAARKGIQLPDSIVRPKLNNSIIERLVTYLGETIGR</sequence>
<accession>A0ABS4RSG4</accession>
<keyword evidence="2" id="KW-1185">Reference proteome</keyword>
<gene>
    <name evidence="1" type="ORF">J2Z28_002443</name>
</gene>
<proteinExistence type="predicted"/>
<keyword evidence="1" id="KW-0808">Transferase</keyword>
<dbReference type="SUPFAM" id="SSF56112">
    <property type="entry name" value="Protein kinase-like (PK-like)"/>
    <property type="match status" value="1"/>
</dbReference>
<name>A0ABS4RSG4_PAEXY</name>
<comment type="caution">
    <text evidence="1">The sequence shown here is derived from an EMBL/GenBank/DDBJ whole genome shotgun (WGS) entry which is preliminary data.</text>
</comment>
<evidence type="ECO:0000313" key="2">
    <source>
        <dbReference type="Proteomes" id="UP000810207"/>
    </source>
</evidence>
<dbReference type="Gene3D" id="1.10.510.10">
    <property type="entry name" value="Transferase(Phosphotransferase) domain 1"/>
    <property type="match status" value="1"/>
</dbReference>
<dbReference type="GO" id="GO:0016740">
    <property type="term" value="F:transferase activity"/>
    <property type="evidence" value="ECO:0007669"/>
    <property type="project" value="UniProtKB-KW"/>
</dbReference>
<dbReference type="Proteomes" id="UP000810207">
    <property type="component" value="Unassembled WGS sequence"/>
</dbReference>
<protein>
    <submittedName>
        <fullName evidence="1">tRNA A-37 threonylcarbamoyl transferase component Bud32</fullName>
    </submittedName>
</protein>
<dbReference type="EMBL" id="JAGIKV010000007">
    <property type="protein sequence ID" value="MBP2245825.1"/>
    <property type="molecule type" value="Genomic_DNA"/>
</dbReference>
<reference evidence="1 2" key="1">
    <citation type="submission" date="2021-03" db="EMBL/GenBank/DDBJ databases">
        <title>Genomic Encyclopedia of Type Strains, Phase IV (KMG-IV): sequencing the most valuable type-strain genomes for metagenomic binning, comparative biology and taxonomic classification.</title>
        <authorList>
            <person name="Goeker M."/>
        </authorList>
    </citation>
    <scope>NUCLEOTIDE SEQUENCE [LARGE SCALE GENOMIC DNA]</scope>
    <source>
        <strain evidence="1 2">DSM 21292</strain>
    </source>
</reference>